<proteinExistence type="predicted"/>
<evidence type="ECO:0000313" key="1">
    <source>
        <dbReference type="EMBL" id="SCW20617.1"/>
    </source>
</evidence>
<sequence>MIDRSYLPFKSAREHRDRGMAKWMGFFLSEHTTSLDEDKNRVDLSSPLSKIEKLTLIGQLYSSTLTGRFVIKRDKMKEQIVGQVEELSSKEIIVRSSDGYQLLQIDHILNIVLESEFEDE</sequence>
<dbReference type="RefSeq" id="WP_183136191.1">
    <property type="nucleotide sequence ID" value="NZ_LR822044.1"/>
</dbReference>
<dbReference type="EMBL" id="LT622825">
    <property type="protein sequence ID" value="SCW20617.1"/>
    <property type="molecule type" value="Genomic_DNA"/>
</dbReference>
<name>A0A1R3T4C1_STRSL</name>
<gene>
    <name evidence="1" type="primary">umuD</name>
</gene>
<evidence type="ECO:0008006" key="2">
    <source>
        <dbReference type="Google" id="ProtNLM"/>
    </source>
</evidence>
<dbReference type="AlphaFoldDB" id="A0A1R3T4C1"/>
<protein>
    <recommendedName>
        <fullName evidence="2">YolD-like protein</fullName>
    </recommendedName>
</protein>
<reference evidence="1" key="2">
    <citation type="submission" date="2017-02" db="EMBL/GenBank/DDBJ databases">
        <title>Diversity of integrative and conjugative elements of Streptococcus salivarius and their intra- and interspecies transfer.</title>
        <authorList>
            <person name="Dahmane N."/>
            <person name="Libante V."/>
            <person name="Charron-Bourgoin F."/>
            <person name="Guedon E."/>
            <person name="Guedon G."/>
            <person name="Leblond-Bourget N."/>
            <person name="Payot S."/>
        </authorList>
    </citation>
    <scope>NUCLEOTIDE SEQUENCE</scope>
    <source>
        <strain evidence="1">B35</strain>
    </source>
</reference>
<accession>A0A1R3T4C1</accession>
<reference evidence="1" key="1">
    <citation type="submission" date="2016-08" db="EMBL/GenBank/DDBJ databases">
        <authorList>
            <person name="Seilhamer J.J."/>
        </authorList>
    </citation>
    <scope>NUCLEOTIDE SEQUENCE</scope>
    <source>
        <strain evidence="1">B35</strain>
    </source>
</reference>
<organism evidence="1">
    <name type="scientific">Streptococcus salivarius</name>
    <dbReference type="NCBI Taxonomy" id="1304"/>
    <lineage>
        <taxon>Bacteria</taxon>
        <taxon>Bacillati</taxon>
        <taxon>Bacillota</taxon>
        <taxon>Bacilli</taxon>
        <taxon>Lactobacillales</taxon>
        <taxon>Streptococcaceae</taxon>
        <taxon>Streptococcus</taxon>
    </lineage>
</organism>